<comment type="subcellular location">
    <subcellularLocation>
        <location evidence="1">Nucleus</location>
    </subcellularLocation>
</comment>
<evidence type="ECO:0000313" key="4">
    <source>
        <dbReference type="EMBL" id="TGZ76340.1"/>
    </source>
</evidence>
<dbReference type="Proteomes" id="UP000298138">
    <property type="component" value="Unassembled WGS sequence"/>
</dbReference>
<dbReference type="PANTHER" id="PTHR37534">
    <property type="entry name" value="TRANSCRIPTIONAL ACTIVATOR PROTEIN UGA3"/>
    <property type="match status" value="1"/>
</dbReference>
<feature type="compositionally biased region" description="Polar residues" evidence="3">
    <location>
        <begin position="80"/>
        <end position="101"/>
    </location>
</feature>
<evidence type="ECO:0000256" key="1">
    <source>
        <dbReference type="ARBA" id="ARBA00004123"/>
    </source>
</evidence>
<name>A0A4S2MHJ8_9PEZI</name>
<protein>
    <recommendedName>
        <fullName evidence="6">Transcription factor domain-containing protein</fullName>
    </recommendedName>
</protein>
<proteinExistence type="predicted"/>
<sequence length="673" mass="74018">MTSGKQFKWITYDAELENASECALREAAESIRASTSTSAGIRFLNHEGPNEKSEEFRRTVRMHVMRDYRARMREKDAATLGSSPGSNRSTTPRASSKSPPRTQKKKPTSLQLPNRKQQKLRLSRKGIDSQPASAATSPIPSPLPSPAFYDYSPLPSPGFPPPYHPSQSPGLANIPQIVYNTPSLATGGVPGTDIGYCSEDSEGAWSQAHSYVHSPAASCGNLSLPGTPSAYNTHFSVPVVSPSPERYAIHNIDQFMVPPSDPPEARELLEHYLNCCDRLYPYDNDFNPIKQLFLPLASRNLAILYGIMAVSAVHLANITGGPKMDALYYRQKAIELLNVNKEILAAISPTQQGHDRSTVQEALVAAFFIGSFDVSPSTETYSDVQSSILPERIELTVVKYVDCGIANLQEWMAGAEPLDICGGQDMLGLDGLLFRIFSWYLSRPSFPVLSGFVLTFCRTDIIGSTLTLTKPKLPIAFFDEDSGIAREWPTCHFWSCPNSLLRIIAEIATLASELLHEGGPGITVAAADIESRLLGWNGATEPRPMYGDDWVSGFETFRLAALTCLYLLPMQLPRTDLRVQSTVASACQILENLGEYSQVEKPIVWVYFMIGSGAASEEHRQIIRNRMENAGARTGVGAWDGALKMLRVMWDAGDTLWNTLLVAEKHGVSFQFV</sequence>
<dbReference type="Pfam" id="PF11951">
    <property type="entry name" value="Fungal_trans_2"/>
    <property type="match status" value="2"/>
</dbReference>
<dbReference type="PANTHER" id="PTHR37534:SF46">
    <property type="entry name" value="ZN(II)2CYS6 TRANSCRIPTION FACTOR (EUROFUNG)"/>
    <property type="match status" value="1"/>
</dbReference>
<gene>
    <name evidence="4" type="ORF">EX30DRAFT_256144</name>
</gene>
<organism evidence="4 5">
    <name type="scientific">Ascodesmis nigricans</name>
    <dbReference type="NCBI Taxonomy" id="341454"/>
    <lineage>
        <taxon>Eukaryota</taxon>
        <taxon>Fungi</taxon>
        <taxon>Dikarya</taxon>
        <taxon>Ascomycota</taxon>
        <taxon>Pezizomycotina</taxon>
        <taxon>Pezizomycetes</taxon>
        <taxon>Pezizales</taxon>
        <taxon>Ascodesmidaceae</taxon>
        <taxon>Ascodesmis</taxon>
    </lineage>
</organism>
<keyword evidence="5" id="KW-1185">Reference proteome</keyword>
<evidence type="ECO:0008006" key="6">
    <source>
        <dbReference type="Google" id="ProtNLM"/>
    </source>
</evidence>
<dbReference type="InterPro" id="IPR021858">
    <property type="entry name" value="Fun_TF"/>
</dbReference>
<dbReference type="AlphaFoldDB" id="A0A4S2MHJ8"/>
<dbReference type="EMBL" id="ML220183">
    <property type="protein sequence ID" value="TGZ76340.1"/>
    <property type="molecule type" value="Genomic_DNA"/>
</dbReference>
<evidence type="ECO:0000256" key="3">
    <source>
        <dbReference type="SAM" id="MobiDB-lite"/>
    </source>
</evidence>
<accession>A0A4S2MHJ8</accession>
<evidence type="ECO:0000313" key="5">
    <source>
        <dbReference type="Proteomes" id="UP000298138"/>
    </source>
</evidence>
<dbReference type="InParanoid" id="A0A4S2MHJ8"/>
<feature type="region of interest" description="Disordered" evidence="3">
    <location>
        <begin position="71"/>
        <end position="148"/>
    </location>
</feature>
<evidence type="ECO:0000256" key="2">
    <source>
        <dbReference type="ARBA" id="ARBA00023242"/>
    </source>
</evidence>
<keyword evidence="2" id="KW-0539">Nucleus</keyword>
<reference evidence="4 5" key="1">
    <citation type="submission" date="2019-04" db="EMBL/GenBank/DDBJ databases">
        <title>Comparative genomics and transcriptomics to analyze fruiting body development in filamentous ascomycetes.</title>
        <authorList>
            <consortium name="DOE Joint Genome Institute"/>
            <person name="Lutkenhaus R."/>
            <person name="Traeger S."/>
            <person name="Breuer J."/>
            <person name="Kuo A."/>
            <person name="Lipzen A."/>
            <person name="Pangilinan J."/>
            <person name="Dilworth D."/>
            <person name="Sandor L."/>
            <person name="Poggeler S."/>
            <person name="Barry K."/>
            <person name="Grigoriev I.V."/>
            <person name="Nowrousian M."/>
        </authorList>
    </citation>
    <scope>NUCLEOTIDE SEQUENCE [LARGE SCALE GENOMIC DNA]</scope>
    <source>
        <strain evidence="4 5">CBS 389.68</strain>
    </source>
</reference>
<dbReference type="OrthoDB" id="25818at2759"/>
<dbReference type="GO" id="GO:0005634">
    <property type="term" value="C:nucleus"/>
    <property type="evidence" value="ECO:0007669"/>
    <property type="project" value="UniProtKB-SubCell"/>
</dbReference>